<dbReference type="GO" id="GO:0004386">
    <property type="term" value="F:helicase activity"/>
    <property type="evidence" value="ECO:0007669"/>
    <property type="project" value="UniProtKB-KW"/>
</dbReference>
<keyword evidence="2" id="KW-0614">Plasmid</keyword>
<protein>
    <submittedName>
        <fullName evidence="2">Primosomal protein N' (Replication factor Y)-superfamily II helicase</fullName>
    </submittedName>
</protein>
<gene>
    <name evidence="2" type="ORF">EM151A_4002</name>
</gene>
<sequence>MTMGHLITKAIPTEASAIEYLKDHPTLHEGFAISPLTAKKLFGQYILDKYKFVCPTDGCSAKVTCRSIEPIHKNSPTFVSRRRVNSAHIEACKFHPKNKDLVFSKSNNPAERFERIKTGDIVSDLSGTQGFSPRKSVNTKKESPDTDATETQFFLPSSSKKQDLSTPRSKRPTREHLKTLQDHVEMFKYDPEFKVTRKSNSAVVPIKYLFKPISANCLFEELTDQKYPTIYYGEARLAKTQKESVISIRFKHNFQKNTLKYSDRKNHFLSLLISKEYLMKEYPDIYSIFKKRNDYLFKVYTTLPMFWNVISENTMYLNVSSFKEAIRVDPFKDELFSNIFISQ</sequence>
<dbReference type="EMBL" id="AP019811">
    <property type="protein sequence ID" value="BBM16231.1"/>
    <property type="molecule type" value="Genomic_DNA"/>
</dbReference>
<keyword evidence="2" id="KW-0378">Hydrolase</keyword>
<keyword evidence="2" id="KW-0547">Nucleotide-binding</keyword>
<dbReference type="Proteomes" id="UP000509460">
    <property type="component" value="Plasmid pEM15-1A-1"/>
</dbReference>
<accession>A0AAI8RCD2</accession>
<evidence type="ECO:0000256" key="1">
    <source>
        <dbReference type="SAM" id="MobiDB-lite"/>
    </source>
</evidence>
<feature type="compositionally biased region" description="Polar residues" evidence="1">
    <location>
        <begin position="149"/>
        <end position="167"/>
    </location>
</feature>
<reference evidence="2 3" key="1">
    <citation type="submission" date="2019-07" db="EMBL/GenBank/DDBJ databases">
        <title>antibiotic susceptibility of plant-derived lactic acid bacteria.</title>
        <authorList>
            <person name="Sugiyama M."/>
            <person name="Noda M."/>
        </authorList>
    </citation>
    <scope>NUCLEOTIDE SEQUENCE [LARGE SCALE GENOMIC DNA]</scope>
    <source>
        <strain evidence="2 3">15-1A</strain>
        <plasmid evidence="3">pem15-1a-1 dna</plasmid>
    </source>
</reference>
<proteinExistence type="predicted"/>
<dbReference type="AlphaFoldDB" id="A0AAI8RCD2"/>
<organism evidence="2 3">
    <name type="scientific">Enterococcus mundtii</name>
    <dbReference type="NCBI Taxonomy" id="53346"/>
    <lineage>
        <taxon>Bacteria</taxon>
        <taxon>Bacillati</taxon>
        <taxon>Bacillota</taxon>
        <taxon>Bacilli</taxon>
        <taxon>Lactobacillales</taxon>
        <taxon>Enterococcaceae</taxon>
        <taxon>Enterococcus</taxon>
    </lineage>
</organism>
<feature type="region of interest" description="Disordered" evidence="1">
    <location>
        <begin position="124"/>
        <end position="175"/>
    </location>
</feature>
<keyword evidence="2" id="KW-0067">ATP-binding</keyword>
<evidence type="ECO:0000313" key="2">
    <source>
        <dbReference type="EMBL" id="BBM16231.1"/>
    </source>
</evidence>
<keyword evidence="2" id="KW-0347">Helicase</keyword>
<name>A0AAI8RCD2_ENTMU</name>
<evidence type="ECO:0000313" key="3">
    <source>
        <dbReference type="Proteomes" id="UP000509460"/>
    </source>
</evidence>
<geneLocation type="plasmid" evidence="3">
    <name>pem15-1a-1 dna</name>
</geneLocation>